<proteinExistence type="predicted"/>
<accession>G7TAL8</accession>
<name>G7TAL8_XANOB</name>
<dbReference type="EMBL" id="CP003057">
    <property type="protein sequence ID" value="AEQ94786.1"/>
    <property type="molecule type" value="Genomic_DNA"/>
</dbReference>
<gene>
    <name evidence="1" type="ORF">XOC_0575</name>
</gene>
<dbReference type="HOGENOM" id="CLU_3350462_0_0_6"/>
<organism evidence="1 2">
    <name type="scientific">Xanthomonas oryzae pv. oryzicola (strain BLS256)</name>
    <dbReference type="NCBI Taxonomy" id="383407"/>
    <lineage>
        <taxon>Bacteria</taxon>
        <taxon>Pseudomonadati</taxon>
        <taxon>Pseudomonadota</taxon>
        <taxon>Gammaproteobacteria</taxon>
        <taxon>Lysobacterales</taxon>
        <taxon>Lysobacteraceae</taxon>
        <taxon>Xanthomonas</taxon>
    </lineage>
</organism>
<dbReference type="KEGG" id="xor:XOC_0575"/>
<dbReference type="Proteomes" id="UP000008851">
    <property type="component" value="Chromosome"/>
</dbReference>
<evidence type="ECO:0000313" key="1">
    <source>
        <dbReference type="EMBL" id="AEQ94786.1"/>
    </source>
</evidence>
<protein>
    <submittedName>
        <fullName evidence="1">Uncharacterized protein</fullName>
    </submittedName>
</protein>
<sequence length="37" mass="4381">MMPHACRDVRQMTHHGQVWARGEQHLRWHGVPHTPAE</sequence>
<reference evidence="1 2" key="1">
    <citation type="journal article" date="2011" name="J. Bacteriol.">
        <title>Two new complete genome sequences offer insight into host and tissue specificity of plant pathogenic Xanthomonas spp.</title>
        <authorList>
            <person name="Bogdanove A.J."/>
            <person name="Koebnik R."/>
            <person name="Lu H."/>
            <person name="Furutani A."/>
            <person name="Angiuoli S.V."/>
            <person name="Patil P.B."/>
            <person name="Van Sluys M.A."/>
            <person name="Ryan R.P."/>
            <person name="Meyer D.F."/>
            <person name="Han S.W."/>
            <person name="Aparna G."/>
            <person name="Rajaram M."/>
            <person name="Delcher A.L."/>
            <person name="Phillippy A.M."/>
            <person name="Puiu D."/>
            <person name="Schatz M.C."/>
            <person name="Shumway M."/>
            <person name="Sommer D.D."/>
            <person name="Trapnell C."/>
            <person name="Benahmed F."/>
            <person name="Dimitrov G."/>
            <person name="Madupu R."/>
            <person name="Radune D."/>
            <person name="Sullivan S."/>
            <person name="Jha G."/>
            <person name="Ishihara H."/>
            <person name="Lee S.W."/>
            <person name="Pandey A."/>
            <person name="Sharma V."/>
            <person name="Sriariyanun M."/>
            <person name="Szurek B."/>
            <person name="Vera-Cruz C.M."/>
            <person name="Dorman K.S."/>
            <person name="Ronald P.C."/>
            <person name="Verdier V."/>
            <person name="Dow J.M."/>
            <person name="Sonti R.V."/>
            <person name="Tsuge S."/>
            <person name="Brendel V.P."/>
            <person name="Rabinowicz P.D."/>
            <person name="Leach J.E."/>
            <person name="White F.F."/>
            <person name="Salzberg S.L."/>
        </authorList>
    </citation>
    <scope>NUCLEOTIDE SEQUENCE [LARGE SCALE GENOMIC DNA]</scope>
    <source>
        <strain evidence="1 2">BLS256</strain>
    </source>
</reference>
<dbReference type="AlphaFoldDB" id="G7TAL8"/>
<evidence type="ECO:0000313" key="2">
    <source>
        <dbReference type="Proteomes" id="UP000008851"/>
    </source>
</evidence>